<evidence type="ECO:0000256" key="2">
    <source>
        <dbReference type="ARBA" id="ARBA00011557"/>
    </source>
</evidence>
<dbReference type="InterPro" id="IPR000515">
    <property type="entry name" value="MetI-like"/>
</dbReference>
<dbReference type="CDD" id="cd06261">
    <property type="entry name" value="TM_PBP2"/>
    <property type="match status" value="1"/>
</dbReference>
<keyword evidence="7 9" id="KW-1133">Transmembrane helix</keyword>
<evidence type="ECO:0000256" key="7">
    <source>
        <dbReference type="ARBA" id="ARBA00022989"/>
    </source>
</evidence>
<dbReference type="Gene3D" id="1.10.3720.10">
    <property type="entry name" value="MetI-like"/>
    <property type="match status" value="1"/>
</dbReference>
<evidence type="ECO:0000256" key="6">
    <source>
        <dbReference type="ARBA" id="ARBA00022692"/>
    </source>
</evidence>
<dbReference type="SUPFAM" id="SSF161098">
    <property type="entry name" value="MetI-like"/>
    <property type="match status" value="1"/>
</dbReference>
<dbReference type="InterPro" id="IPR035906">
    <property type="entry name" value="MetI-like_sf"/>
</dbReference>
<evidence type="ECO:0000256" key="4">
    <source>
        <dbReference type="ARBA" id="ARBA00022448"/>
    </source>
</evidence>
<evidence type="ECO:0000256" key="9">
    <source>
        <dbReference type="RuleBase" id="RU363032"/>
    </source>
</evidence>
<feature type="transmembrane region" description="Helical" evidence="9">
    <location>
        <begin position="102"/>
        <end position="123"/>
    </location>
</feature>
<keyword evidence="6 9" id="KW-0812">Transmembrane</keyword>
<feature type="transmembrane region" description="Helical" evidence="9">
    <location>
        <begin position="285"/>
        <end position="304"/>
    </location>
</feature>
<accession>A0A6J4NZD2</accession>
<dbReference type="PANTHER" id="PTHR43744">
    <property type="entry name" value="ABC TRANSPORTER PERMEASE PROTEIN MG189-RELATED-RELATED"/>
    <property type="match status" value="1"/>
</dbReference>
<dbReference type="EMBL" id="CADCUU010000144">
    <property type="protein sequence ID" value="CAA9401726.1"/>
    <property type="molecule type" value="Genomic_DNA"/>
</dbReference>
<feature type="transmembrane region" description="Helical" evidence="9">
    <location>
        <begin position="135"/>
        <end position="160"/>
    </location>
</feature>
<evidence type="ECO:0000259" key="11">
    <source>
        <dbReference type="PROSITE" id="PS50928"/>
    </source>
</evidence>
<evidence type="ECO:0000256" key="1">
    <source>
        <dbReference type="ARBA" id="ARBA00004651"/>
    </source>
</evidence>
<dbReference type="Pfam" id="PF00528">
    <property type="entry name" value="BPD_transp_1"/>
    <property type="match status" value="1"/>
</dbReference>
<keyword evidence="8 9" id="KW-0472">Membrane</keyword>
<dbReference type="GO" id="GO:0005886">
    <property type="term" value="C:plasma membrane"/>
    <property type="evidence" value="ECO:0007669"/>
    <property type="project" value="UniProtKB-SubCell"/>
</dbReference>
<keyword evidence="10" id="KW-0997">Cell inner membrane</keyword>
<feature type="transmembrane region" description="Helical" evidence="9">
    <location>
        <begin position="37"/>
        <end position="55"/>
    </location>
</feature>
<proteinExistence type="inferred from homology"/>
<comment type="subunit">
    <text evidence="2 10">The complex is composed of two ATP-binding proteins (UgpC), two transmembrane proteins (UgpA and UgpE) and a solute-binding protein (UgpB).</text>
</comment>
<gene>
    <name evidence="10" type="primary">ugpE</name>
    <name evidence="12" type="ORF">AVDCRST_MAG15-1052</name>
</gene>
<feature type="transmembrane region" description="Helical" evidence="9">
    <location>
        <begin position="222"/>
        <end position="247"/>
    </location>
</feature>
<evidence type="ECO:0000256" key="10">
    <source>
        <dbReference type="RuleBase" id="RU363056"/>
    </source>
</evidence>
<keyword evidence="5 10" id="KW-1003">Cell membrane</keyword>
<comment type="function">
    <text evidence="10">Part of the ABC transporter complex UgpBAEC involved in sn-glycerol-3-phosphate (G3P) import. Probably responsible for the translocation of the substrate across the membrane.</text>
</comment>
<evidence type="ECO:0000256" key="3">
    <source>
        <dbReference type="ARBA" id="ARBA00020515"/>
    </source>
</evidence>
<feature type="domain" description="ABC transmembrane type-1" evidence="11">
    <location>
        <begin position="98"/>
        <end position="304"/>
    </location>
</feature>
<organism evidence="12">
    <name type="scientific">uncultured Rubellimicrobium sp</name>
    <dbReference type="NCBI Taxonomy" id="543078"/>
    <lineage>
        <taxon>Bacteria</taxon>
        <taxon>Pseudomonadati</taxon>
        <taxon>Pseudomonadota</taxon>
        <taxon>Alphaproteobacteria</taxon>
        <taxon>Rhodobacterales</taxon>
        <taxon>Roseobacteraceae</taxon>
        <taxon>Rubellimicrobium</taxon>
        <taxon>environmental samples</taxon>
    </lineage>
</organism>
<dbReference type="PROSITE" id="PS50928">
    <property type="entry name" value="ABC_TM1"/>
    <property type="match status" value="1"/>
</dbReference>
<evidence type="ECO:0000256" key="8">
    <source>
        <dbReference type="ARBA" id="ARBA00023136"/>
    </source>
</evidence>
<dbReference type="GO" id="GO:0055085">
    <property type="term" value="P:transmembrane transport"/>
    <property type="evidence" value="ECO:0007669"/>
    <property type="project" value="InterPro"/>
</dbReference>
<reference evidence="12" key="1">
    <citation type="submission" date="2020-02" db="EMBL/GenBank/DDBJ databases">
        <authorList>
            <person name="Meier V. D."/>
        </authorList>
    </citation>
    <scope>NUCLEOTIDE SEQUENCE</scope>
    <source>
        <strain evidence="12">AVDCRST_MAG15</strain>
    </source>
</reference>
<comment type="subcellular location">
    <subcellularLocation>
        <location evidence="10">Cell inner membrane</location>
        <topology evidence="10">Multi-pass membrane protein</topology>
    </subcellularLocation>
    <subcellularLocation>
        <location evidence="1 9">Cell membrane</location>
        <topology evidence="1 9">Multi-pass membrane protein</topology>
    </subcellularLocation>
</comment>
<dbReference type="AlphaFoldDB" id="A0A6J4NZD2"/>
<keyword evidence="4 9" id="KW-0813">Transport</keyword>
<name>A0A6J4NZD2_9RHOB</name>
<dbReference type="PANTHER" id="PTHR43744:SF8">
    <property type="entry name" value="SN-GLYCEROL-3-PHOSPHATE TRANSPORT SYSTEM PERMEASE PROTEIN UGPE"/>
    <property type="match status" value="1"/>
</dbReference>
<sequence>MADTPLSTGDRRTIFPDRPLARPASRRLRWRARGLSALKYTALGLGALIMLLPFMDMFLGALRTPAERLARPPVYWPRDPQWSNFVQVFDTLPLARWMLNSLGVTLAITCLQLFTSAMAGYALAKFTFRGRMGIFRFAVGAQMFPFFIFLIPWFFILRYFPLVGGNDWSGNGGIGFLGSYAALVLPFAVSWYGIFLMRQFFMAVPDELLDAARVDGAGEVWIFFRIALPLVGSGLATLGIFVFLYHWNEVLWTMTVTRTDPDMQTLPVGIYLMRGPFEREATKSLQQAAVVLSVLPVIAVFLLLQRYYVASVTSGSVKG</sequence>
<feature type="transmembrane region" description="Helical" evidence="9">
    <location>
        <begin position="180"/>
        <end position="201"/>
    </location>
</feature>
<evidence type="ECO:0000256" key="5">
    <source>
        <dbReference type="ARBA" id="ARBA00022475"/>
    </source>
</evidence>
<evidence type="ECO:0000313" key="12">
    <source>
        <dbReference type="EMBL" id="CAA9401726.1"/>
    </source>
</evidence>
<protein>
    <recommendedName>
        <fullName evidence="3 10">sn-glycerol-3-phosphate transport system permease protein UgpE</fullName>
    </recommendedName>
</protein>
<comment type="similarity">
    <text evidence="9">Belongs to the binding-protein-dependent transport system permease family.</text>
</comment>